<protein>
    <submittedName>
        <fullName evidence="4">HAD-superfamily subfamily IB hydrolase, TIGR01490</fullName>
    </submittedName>
</protein>
<dbReference type="GO" id="GO:0046872">
    <property type="term" value="F:metal ion binding"/>
    <property type="evidence" value="ECO:0007669"/>
    <property type="project" value="UniProtKB-KW"/>
</dbReference>
<dbReference type="Gene3D" id="3.40.50.1000">
    <property type="entry name" value="HAD superfamily/HAD-like"/>
    <property type="match status" value="1"/>
</dbReference>
<evidence type="ECO:0000256" key="2">
    <source>
        <dbReference type="ARBA" id="ARBA00022801"/>
    </source>
</evidence>
<evidence type="ECO:0000256" key="3">
    <source>
        <dbReference type="ARBA" id="ARBA00022842"/>
    </source>
</evidence>
<dbReference type="PANTHER" id="PTHR43344">
    <property type="entry name" value="PHOSPHOSERINE PHOSPHATASE"/>
    <property type="match status" value="1"/>
</dbReference>
<dbReference type="Pfam" id="PF12710">
    <property type="entry name" value="HAD"/>
    <property type="match status" value="1"/>
</dbReference>
<dbReference type="Proteomes" id="UP000050416">
    <property type="component" value="Unassembled WGS sequence"/>
</dbReference>
<dbReference type="EMBL" id="LJZQ01000037">
    <property type="protein sequence ID" value="KPQ27067.1"/>
    <property type="molecule type" value="Genomic_DNA"/>
</dbReference>
<gene>
    <name evidence="4" type="ORF">HLUCCX14_16540</name>
</gene>
<dbReference type="NCBIfam" id="TIGR01490">
    <property type="entry name" value="HAD-SF-IB-hyp1"/>
    <property type="match status" value="1"/>
</dbReference>
<dbReference type="PATRIC" id="fig|1305731.5.peg.2273"/>
<dbReference type="InterPro" id="IPR050582">
    <property type="entry name" value="HAD-like_SerB"/>
</dbReference>
<proteinExistence type="predicted"/>
<dbReference type="InterPro" id="IPR006385">
    <property type="entry name" value="HAD_hydro_SerB1"/>
</dbReference>
<dbReference type="AlphaFoldDB" id="A0A0P8B0Q0"/>
<dbReference type="InterPro" id="IPR023214">
    <property type="entry name" value="HAD_sf"/>
</dbReference>
<accession>A0A0P8B0Q0</accession>
<evidence type="ECO:0000313" key="4">
    <source>
        <dbReference type="EMBL" id="KPQ27067.1"/>
    </source>
</evidence>
<dbReference type="GO" id="GO:0016787">
    <property type="term" value="F:hydrolase activity"/>
    <property type="evidence" value="ECO:0007669"/>
    <property type="project" value="UniProtKB-KW"/>
</dbReference>
<keyword evidence="3" id="KW-0460">Magnesium</keyword>
<name>A0A0P8B0Q0_9GAMM</name>
<organism evidence="4 5">
    <name type="scientific">Marinobacter excellens HL-55</name>
    <dbReference type="NCBI Taxonomy" id="1305731"/>
    <lineage>
        <taxon>Bacteria</taxon>
        <taxon>Pseudomonadati</taxon>
        <taxon>Pseudomonadota</taxon>
        <taxon>Gammaproteobacteria</taxon>
        <taxon>Pseudomonadales</taxon>
        <taxon>Marinobacteraceae</taxon>
        <taxon>Marinobacter</taxon>
    </lineage>
</organism>
<dbReference type="InterPro" id="IPR036412">
    <property type="entry name" value="HAD-like_sf"/>
</dbReference>
<dbReference type="Gene3D" id="1.20.1440.100">
    <property type="entry name" value="SG protein - dephosphorylation function"/>
    <property type="match status" value="1"/>
</dbReference>
<keyword evidence="1" id="KW-0479">Metal-binding</keyword>
<dbReference type="CDD" id="cd02612">
    <property type="entry name" value="HAD_PGPPase"/>
    <property type="match status" value="1"/>
</dbReference>
<keyword evidence="2 4" id="KW-0378">Hydrolase</keyword>
<dbReference type="PANTHER" id="PTHR43344:SF13">
    <property type="entry name" value="PHOSPHATASE RV3661-RELATED"/>
    <property type="match status" value="1"/>
</dbReference>
<sequence>MLAIFDLDETLIHGDSSHLFTEFLRAEDIDVTPDSEARDRAFMRAYTNGQLDLQDYMEYSLAPMRGWQRGQVETLIERFVTEVIPPRVLPTGQERVAWHKAQGHDVLIISATGEHLVTPIARHLGIDNDIGVQVEWHNNNLKGTIGTRRPFRDGKVSALKEWMAARSANPEKVWFYSDSHNDLPLLSSVDYPVAVNPDPVLEDYARRQGWRVLIDDVTRA</sequence>
<dbReference type="NCBIfam" id="TIGR01488">
    <property type="entry name" value="HAD-SF-IB"/>
    <property type="match status" value="1"/>
</dbReference>
<evidence type="ECO:0000256" key="1">
    <source>
        <dbReference type="ARBA" id="ARBA00022723"/>
    </source>
</evidence>
<comment type="caution">
    <text evidence="4">The sequence shown here is derived from an EMBL/GenBank/DDBJ whole genome shotgun (WGS) entry which is preliminary data.</text>
</comment>
<evidence type="ECO:0000313" key="5">
    <source>
        <dbReference type="Proteomes" id="UP000050416"/>
    </source>
</evidence>
<dbReference type="STRING" id="1305731.GCA_000934705_01869"/>
<dbReference type="SUPFAM" id="SSF56784">
    <property type="entry name" value="HAD-like"/>
    <property type="match status" value="1"/>
</dbReference>
<reference evidence="4 5" key="1">
    <citation type="submission" date="2015-09" db="EMBL/GenBank/DDBJ databases">
        <title>Identification and resolution of microdiversity through metagenomic sequencing of parallel consortia.</title>
        <authorList>
            <person name="Nelson W.C."/>
            <person name="Romine M.F."/>
            <person name="Lindemann S.R."/>
        </authorList>
    </citation>
    <scope>NUCLEOTIDE SEQUENCE [LARGE SCALE GENOMIC DNA]</scope>
    <source>
        <strain evidence="4">HL-55</strain>
    </source>
</reference>
<dbReference type="OrthoDB" id="9784466at2"/>